<dbReference type="InterPro" id="IPR046341">
    <property type="entry name" value="SET_dom_sf"/>
</dbReference>
<comment type="caution">
    <text evidence="2">The sequence shown here is derived from an EMBL/GenBank/DDBJ whole genome shotgun (WGS) entry which is preliminary data.</text>
</comment>
<organism evidence="2 3">
    <name type="scientific">Dyella soli</name>
    <dbReference type="NCBI Taxonomy" id="522319"/>
    <lineage>
        <taxon>Bacteria</taxon>
        <taxon>Pseudomonadati</taxon>
        <taxon>Pseudomonadota</taxon>
        <taxon>Gammaproteobacteria</taxon>
        <taxon>Lysobacterales</taxon>
        <taxon>Rhodanobacteraceae</taxon>
        <taxon>Dyella</taxon>
    </lineage>
</organism>
<dbReference type="GO" id="GO:0008168">
    <property type="term" value="F:methyltransferase activity"/>
    <property type="evidence" value="ECO:0007669"/>
    <property type="project" value="UniProtKB-KW"/>
</dbReference>
<dbReference type="RefSeq" id="WP_131409264.1">
    <property type="nucleotide sequence ID" value="NZ_SJTG01000002.1"/>
</dbReference>
<dbReference type="GO" id="GO:0032259">
    <property type="term" value="P:methylation"/>
    <property type="evidence" value="ECO:0007669"/>
    <property type="project" value="UniProtKB-KW"/>
</dbReference>
<dbReference type="AlphaFoldDB" id="A0A4R0YW60"/>
<accession>A0A4R0YW60</accession>
<dbReference type="Gene3D" id="2.170.270.10">
    <property type="entry name" value="SET domain"/>
    <property type="match status" value="1"/>
</dbReference>
<keyword evidence="2" id="KW-0808">Transferase</keyword>
<dbReference type="EMBL" id="SJTG01000002">
    <property type="protein sequence ID" value="TCI10852.1"/>
    <property type="molecule type" value="Genomic_DNA"/>
</dbReference>
<protein>
    <submittedName>
        <fullName evidence="2">SET domain-containing protein-lysine N-methyltransferase</fullName>
    </submittedName>
</protein>
<dbReference type="CDD" id="cd08161">
    <property type="entry name" value="SET"/>
    <property type="match status" value="1"/>
</dbReference>
<dbReference type="SUPFAM" id="SSF82199">
    <property type="entry name" value="SET domain"/>
    <property type="match status" value="1"/>
</dbReference>
<dbReference type="Pfam" id="PF00856">
    <property type="entry name" value="SET"/>
    <property type="match status" value="1"/>
</dbReference>
<dbReference type="InterPro" id="IPR001214">
    <property type="entry name" value="SET_dom"/>
</dbReference>
<evidence type="ECO:0000313" key="3">
    <source>
        <dbReference type="Proteomes" id="UP000291822"/>
    </source>
</evidence>
<name>A0A4R0YW60_9GAMM</name>
<keyword evidence="3" id="KW-1185">Reference proteome</keyword>
<reference evidence="2 3" key="1">
    <citation type="submission" date="2019-02" db="EMBL/GenBank/DDBJ databases">
        <title>Dyella amyloliquefaciens sp. nov., isolated from forest soil.</title>
        <authorList>
            <person name="Gao Z.-H."/>
            <person name="Qiu L.-H."/>
        </authorList>
    </citation>
    <scope>NUCLEOTIDE SEQUENCE [LARGE SCALE GENOMIC DNA]</scope>
    <source>
        <strain evidence="2 3">KACC 12747</strain>
    </source>
</reference>
<keyword evidence="2" id="KW-0489">Methyltransferase</keyword>
<sequence>MIVPRYRIAASAIAGAGQGLFLEQDVAAGQIVTAPDAIDRTYTYAELTGSPEMQAQLYASARWFEDRYTVSPDWPDECYVNHSFAPTGLWHLGFIFAARDLPAGTEITVDYRHLLPPGEEEAFVDTETGRRIVGLPWIESLTTSTLALAALLDGTRIAYPSP</sequence>
<evidence type="ECO:0000259" key="1">
    <source>
        <dbReference type="Pfam" id="PF00856"/>
    </source>
</evidence>
<feature type="domain" description="SET" evidence="1">
    <location>
        <begin position="17"/>
        <end position="111"/>
    </location>
</feature>
<dbReference type="Proteomes" id="UP000291822">
    <property type="component" value="Unassembled WGS sequence"/>
</dbReference>
<proteinExistence type="predicted"/>
<evidence type="ECO:0000313" key="2">
    <source>
        <dbReference type="EMBL" id="TCI10852.1"/>
    </source>
</evidence>
<gene>
    <name evidence="2" type="ORF">EZM97_18585</name>
</gene>